<name>A0A1R3H5S7_9ROSI</name>
<protein>
    <submittedName>
        <fullName evidence="1">L-gulonolactone oxidase-like protein</fullName>
    </submittedName>
</protein>
<accession>A0A1R3H5S7</accession>
<organism evidence="1 2">
    <name type="scientific">Corchorus olitorius</name>
    <dbReference type="NCBI Taxonomy" id="93759"/>
    <lineage>
        <taxon>Eukaryota</taxon>
        <taxon>Viridiplantae</taxon>
        <taxon>Streptophyta</taxon>
        <taxon>Embryophyta</taxon>
        <taxon>Tracheophyta</taxon>
        <taxon>Spermatophyta</taxon>
        <taxon>Magnoliopsida</taxon>
        <taxon>eudicotyledons</taxon>
        <taxon>Gunneridae</taxon>
        <taxon>Pentapetalae</taxon>
        <taxon>rosids</taxon>
        <taxon>malvids</taxon>
        <taxon>Malvales</taxon>
        <taxon>Malvaceae</taxon>
        <taxon>Grewioideae</taxon>
        <taxon>Apeibeae</taxon>
        <taxon>Corchorus</taxon>
    </lineage>
</organism>
<dbReference type="EMBL" id="AWUE01020815">
    <property type="protein sequence ID" value="OMO65697.1"/>
    <property type="molecule type" value="Genomic_DNA"/>
</dbReference>
<dbReference type="AlphaFoldDB" id="A0A1R3H5S7"/>
<evidence type="ECO:0000313" key="2">
    <source>
        <dbReference type="Proteomes" id="UP000187203"/>
    </source>
</evidence>
<proteinExistence type="predicted"/>
<reference evidence="2" key="1">
    <citation type="submission" date="2013-09" db="EMBL/GenBank/DDBJ databases">
        <title>Corchorus olitorius genome sequencing.</title>
        <authorList>
            <person name="Alam M."/>
            <person name="Haque M.S."/>
            <person name="Islam M.S."/>
            <person name="Emdad E.M."/>
            <person name="Islam M.M."/>
            <person name="Ahmed B."/>
            <person name="Halim A."/>
            <person name="Hossen Q.M.M."/>
            <person name="Hossain M.Z."/>
            <person name="Ahmed R."/>
            <person name="Khan M.M."/>
            <person name="Islam R."/>
            <person name="Rashid M.M."/>
            <person name="Khan S.A."/>
            <person name="Rahman M.S."/>
            <person name="Alam M."/>
            <person name="Yahiya A.S."/>
            <person name="Khan M.S."/>
            <person name="Azam M.S."/>
            <person name="Haque T."/>
            <person name="Lashkar M.Z.H."/>
            <person name="Akhand A.I."/>
            <person name="Morshed G."/>
            <person name="Roy S."/>
            <person name="Uddin K.S."/>
            <person name="Rabeya T."/>
            <person name="Hossain A.S."/>
            <person name="Chowdhury A."/>
            <person name="Snigdha A.R."/>
            <person name="Mortoza M.S."/>
            <person name="Matin S.A."/>
            <person name="Hoque S.M.E."/>
            <person name="Islam M.K."/>
            <person name="Roy D.K."/>
            <person name="Haider R."/>
            <person name="Moosa M.M."/>
            <person name="Elias S.M."/>
            <person name="Hasan A.M."/>
            <person name="Jahan S."/>
            <person name="Shafiuddin M."/>
            <person name="Mahmood N."/>
            <person name="Shommy N.S."/>
        </authorList>
    </citation>
    <scope>NUCLEOTIDE SEQUENCE [LARGE SCALE GENOMIC DNA]</scope>
    <source>
        <strain evidence="2">cv. O-4</strain>
    </source>
</reference>
<evidence type="ECO:0000313" key="1">
    <source>
        <dbReference type="EMBL" id="OMO65697.1"/>
    </source>
</evidence>
<sequence length="271" mass="30525">MPRNINLEISFGTHENIQLLIDVTAEFPWIPPGDGINDYVDVQPSSILSSQTVRVRKKALESARDVSAKCALADFSLDRNRQVATGLKNNGQNFTEYPVIGRQGKMQTAGSCLYATEYDVSCVWDPRNNGVLYFETSAMISGTKFGDFIRAYLGQSEDSVAVDFVYYRADDSFTLRLNQDIMEEIEQMGFSSMGEGHTGPRTGNWHFLICRWSLGNIRRVDFGSGFEMVEKMKKIEDEGRNRSHGFFFLLLLDGVKPEIELYGVCCRFVAG</sequence>
<keyword evidence="2" id="KW-1185">Reference proteome</keyword>
<dbReference type="OrthoDB" id="610608at2759"/>
<gene>
    <name evidence="1" type="ORF">COLO4_31064</name>
</gene>
<comment type="caution">
    <text evidence="1">The sequence shown here is derived from an EMBL/GenBank/DDBJ whole genome shotgun (WGS) entry which is preliminary data.</text>
</comment>
<dbReference type="Proteomes" id="UP000187203">
    <property type="component" value="Unassembled WGS sequence"/>
</dbReference>
<dbReference type="STRING" id="93759.A0A1R3H5S7"/>